<accession>A0A7R8AHC5</accession>
<dbReference type="PROSITE" id="PS51384">
    <property type="entry name" value="FAD_FR"/>
    <property type="match status" value="1"/>
</dbReference>
<dbReference type="InterPro" id="IPR012349">
    <property type="entry name" value="Split_barrel_FMN-bd"/>
</dbReference>
<dbReference type="SUPFAM" id="SSF52343">
    <property type="entry name" value="Ferredoxin reductase-like, C-terminal NADP-linked domain"/>
    <property type="match status" value="1"/>
</dbReference>
<keyword evidence="3" id="KW-1185">Reference proteome</keyword>
<dbReference type="InterPro" id="IPR017938">
    <property type="entry name" value="Riboflavin_synthase-like_b-brl"/>
</dbReference>
<proteinExistence type="predicted"/>
<dbReference type="InterPro" id="IPR039261">
    <property type="entry name" value="FNR_nucleotide-bd"/>
</dbReference>
<dbReference type="GeneID" id="64968287"/>
<dbReference type="RefSeq" id="XP_041550476.1">
    <property type="nucleotide sequence ID" value="XM_041694658.1"/>
</dbReference>
<dbReference type="GO" id="GO:0016491">
    <property type="term" value="F:oxidoreductase activity"/>
    <property type="evidence" value="ECO:0007669"/>
    <property type="project" value="InterPro"/>
</dbReference>
<name>A0A7R8AHC5_9EURO</name>
<dbReference type="Gene3D" id="3.40.50.80">
    <property type="entry name" value="Nucleotide-binding domain of ferredoxin-NADP reductase (FNR) module"/>
    <property type="match status" value="1"/>
</dbReference>
<dbReference type="AlphaFoldDB" id="A0A7R8AHC5"/>
<evidence type="ECO:0000259" key="1">
    <source>
        <dbReference type="PROSITE" id="PS51384"/>
    </source>
</evidence>
<reference evidence="2" key="1">
    <citation type="submission" date="2021-01" db="EMBL/GenBank/DDBJ databases">
        <authorList>
            <consortium name="Aspergillus puulaauensis MK2 genome sequencing consortium"/>
            <person name="Kazuki M."/>
            <person name="Futagami T."/>
        </authorList>
    </citation>
    <scope>NUCLEOTIDE SEQUENCE</scope>
    <source>
        <strain evidence="2">MK2</strain>
    </source>
</reference>
<dbReference type="InterPro" id="IPR017927">
    <property type="entry name" value="FAD-bd_FR_type"/>
</dbReference>
<protein>
    <recommendedName>
        <fullName evidence="1">FAD-binding FR-type domain-containing protein</fullName>
    </recommendedName>
</protein>
<dbReference type="EMBL" id="AP024443">
    <property type="protein sequence ID" value="BCS18282.1"/>
    <property type="molecule type" value="Genomic_DNA"/>
</dbReference>
<gene>
    <name evidence="2" type="ORF">APUU_11110A</name>
</gene>
<dbReference type="SUPFAM" id="SSF63380">
    <property type="entry name" value="Riboflavin synthase domain-like"/>
    <property type="match status" value="1"/>
</dbReference>
<dbReference type="Gene3D" id="2.30.110.10">
    <property type="entry name" value="Electron Transport, Fmn-binding Protein, Chain A"/>
    <property type="match status" value="1"/>
</dbReference>
<feature type="domain" description="FAD-binding FR-type" evidence="1">
    <location>
        <begin position="354"/>
        <end position="489"/>
    </location>
</feature>
<dbReference type="KEGG" id="apuu:APUU_11110A"/>
<dbReference type="OrthoDB" id="436496at2759"/>
<organism evidence="2 3">
    <name type="scientific">Aspergillus puulaauensis</name>
    <dbReference type="NCBI Taxonomy" id="1220207"/>
    <lineage>
        <taxon>Eukaryota</taxon>
        <taxon>Fungi</taxon>
        <taxon>Dikarya</taxon>
        <taxon>Ascomycota</taxon>
        <taxon>Pezizomycotina</taxon>
        <taxon>Eurotiomycetes</taxon>
        <taxon>Eurotiomycetidae</taxon>
        <taxon>Eurotiales</taxon>
        <taxon>Aspergillaceae</taxon>
        <taxon>Aspergillus</taxon>
    </lineage>
</organism>
<evidence type="ECO:0000313" key="2">
    <source>
        <dbReference type="EMBL" id="BCS18282.1"/>
    </source>
</evidence>
<reference evidence="2" key="2">
    <citation type="submission" date="2021-02" db="EMBL/GenBank/DDBJ databases">
        <title>Aspergillus puulaauensis MK2 genome sequence.</title>
        <authorList>
            <person name="Futagami T."/>
            <person name="Mori K."/>
            <person name="Kadooka C."/>
            <person name="Tanaka T."/>
        </authorList>
    </citation>
    <scope>NUCLEOTIDE SEQUENCE</scope>
    <source>
        <strain evidence="2">MK2</strain>
    </source>
</reference>
<dbReference type="Proteomes" id="UP000654913">
    <property type="component" value="Chromosome 1"/>
</dbReference>
<evidence type="ECO:0000313" key="3">
    <source>
        <dbReference type="Proteomes" id="UP000654913"/>
    </source>
</evidence>
<dbReference type="Gene3D" id="2.40.30.10">
    <property type="entry name" value="Translation factors"/>
    <property type="match status" value="1"/>
</dbReference>
<dbReference type="PANTHER" id="PTHR42815">
    <property type="entry name" value="FAD-BINDING, PUTATIVE (AFU_ORTHOLOGUE AFUA_6G07600)-RELATED"/>
    <property type="match status" value="1"/>
</dbReference>
<sequence>MPGITGWHPGETTIQSKLGLSSAVSQSWRAIEPQLREQHRLFHTSNLPFIPMAVVDREGRPWAGIAAGKDGEIGFVRGPDLKTLVMAVRIWRGEPLGELLSDWSEARNGRELMAGLGIEFSTRRRNKFAGFIRDVVPGQVEGLDYVLEMEVNEAVGNCPKYINTRHFSAHPHTSPSITHQVQHMSPDERLPSAAIEMILSADTVFLATLSKPTPETTSQFPAHAGMNARGGLPGFMRVLPSDGRTVILPDYSGNRFMSSLGNIESSGLAGFTIISFETGDVLYLTGKAKVLIGAPALEIMRRHASVTVLETTGYTLVRDALPVRQRPGSEVGRSPYSPKVKYLVEEELEQAGGSESHKARLESAVRLSSDLAVLRFKVVSKERPLRIRPGQAIVLDFMDWIGPPEYRHMADAAPGSVNDDRVRTWTVSSAHDEDAAWFELTMRKMKGGVVTGALFDVLRNIPPSKQGTVPVTDTVVADIVGVTGDFCLTDDVNVLWVAGGIGITPFLSMLAALAGQARKGDIQFALSTREPAIMLDLIRKLLRNIPTVNIKIDLFTHYPPLDTEFDGTHISIHSGRIGPEYWKTVSPDKNVFICGPNEFGDAATEGLRDIGIPNERIHREGFY</sequence>
<dbReference type="PANTHER" id="PTHR42815:SF2">
    <property type="entry name" value="FAD-BINDING, PUTATIVE (AFU_ORTHOLOGUE AFUA_6G07600)-RELATED"/>
    <property type="match status" value="1"/>
</dbReference>